<accession>A0A8B6F206</accession>
<gene>
    <name evidence="3" type="ORF">MGAL_10B008289</name>
</gene>
<feature type="compositionally biased region" description="Polar residues" evidence="1">
    <location>
        <begin position="336"/>
        <end position="370"/>
    </location>
</feature>
<keyword evidence="4" id="KW-1185">Reference proteome</keyword>
<evidence type="ECO:0000256" key="1">
    <source>
        <dbReference type="SAM" id="MobiDB-lite"/>
    </source>
</evidence>
<feature type="signal peptide" evidence="2">
    <location>
        <begin position="1"/>
        <end position="21"/>
    </location>
</feature>
<feature type="compositionally biased region" description="Low complexity" evidence="1">
    <location>
        <begin position="55"/>
        <end position="71"/>
    </location>
</feature>
<feature type="region of interest" description="Disordered" evidence="1">
    <location>
        <begin position="266"/>
        <end position="370"/>
    </location>
</feature>
<sequence>MRQITFLTVFFLHVTIPVIEGQINSTLNAILRQALDDAINTVQPQTFASLRIRPGQAGQAGQRGPTGAAAAAPPPTAPVGNSPQDLLDLFGGQTEDPQASSANSISGQLFRTFRQNSVAQSGQSFRSRAVQAELPSLADVIKRNCMLPLRPVCVDGYPYRYPDGSCNNPNSNILRGAAQTAQPRFVEAEYEEDDAGISVCPPNRSEILRLFQLRVRCSSTAPVGPLQLDRLTSCKNMSFMDGEEEWSDWSDTDLLKIHNYYELNGGQSTGETQHTTSASQNQHTKSPVNGDNESNHCISEESESRPSNISSEQSSDTIRDRPSQHDDIPRNDRNETNASCSNASEIELSSTLTEQSSAASNTTSDISGGN</sequence>
<dbReference type="AlphaFoldDB" id="A0A8B6F206"/>
<organism evidence="3 4">
    <name type="scientific">Mytilus galloprovincialis</name>
    <name type="common">Mediterranean mussel</name>
    <dbReference type="NCBI Taxonomy" id="29158"/>
    <lineage>
        <taxon>Eukaryota</taxon>
        <taxon>Metazoa</taxon>
        <taxon>Spiralia</taxon>
        <taxon>Lophotrochozoa</taxon>
        <taxon>Mollusca</taxon>
        <taxon>Bivalvia</taxon>
        <taxon>Autobranchia</taxon>
        <taxon>Pteriomorphia</taxon>
        <taxon>Mytilida</taxon>
        <taxon>Mytiloidea</taxon>
        <taxon>Mytilidae</taxon>
        <taxon>Mytilinae</taxon>
        <taxon>Mytilus</taxon>
    </lineage>
</organism>
<feature type="chain" id="PRO_5036242702" evidence="2">
    <location>
        <begin position="22"/>
        <end position="370"/>
    </location>
</feature>
<name>A0A8B6F206_MYTGA</name>
<dbReference type="EMBL" id="UYJE01006140">
    <property type="protein sequence ID" value="VDI43351.1"/>
    <property type="molecule type" value="Genomic_DNA"/>
</dbReference>
<dbReference type="Proteomes" id="UP000596742">
    <property type="component" value="Unassembled WGS sequence"/>
</dbReference>
<proteinExistence type="predicted"/>
<feature type="compositionally biased region" description="Polar residues" evidence="1">
    <location>
        <begin position="266"/>
        <end position="297"/>
    </location>
</feature>
<reference evidence="3" key="1">
    <citation type="submission" date="2018-11" db="EMBL/GenBank/DDBJ databases">
        <authorList>
            <person name="Alioto T."/>
            <person name="Alioto T."/>
        </authorList>
    </citation>
    <scope>NUCLEOTIDE SEQUENCE</scope>
</reference>
<feature type="compositionally biased region" description="Polar residues" evidence="1">
    <location>
        <begin position="305"/>
        <end position="316"/>
    </location>
</feature>
<keyword evidence="2" id="KW-0732">Signal</keyword>
<feature type="compositionally biased region" description="Basic and acidic residues" evidence="1">
    <location>
        <begin position="317"/>
        <end position="335"/>
    </location>
</feature>
<protein>
    <submittedName>
        <fullName evidence="3">Uncharacterized protein</fullName>
    </submittedName>
</protein>
<evidence type="ECO:0000313" key="3">
    <source>
        <dbReference type="EMBL" id="VDI43352.1"/>
    </source>
</evidence>
<evidence type="ECO:0000256" key="2">
    <source>
        <dbReference type="SAM" id="SignalP"/>
    </source>
</evidence>
<dbReference type="OrthoDB" id="10438811at2759"/>
<evidence type="ECO:0000313" key="4">
    <source>
        <dbReference type="Proteomes" id="UP000596742"/>
    </source>
</evidence>
<feature type="region of interest" description="Disordered" evidence="1">
    <location>
        <begin position="55"/>
        <end position="103"/>
    </location>
</feature>
<comment type="caution">
    <text evidence="3">The sequence shown here is derived from an EMBL/GenBank/DDBJ whole genome shotgun (WGS) entry which is preliminary data.</text>
</comment>
<dbReference type="EMBL" id="UYJE01006140">
    <property type="protein sequence ID" value="VDI43352.1"/>
    <property type="molecule type" value="Genomic_DNA"/>
</dbReference>